<dbReference type="EMBL" id="CP021130">
    <property type="protein sequence ID" value="AWR87463.1"/>
    <property type="molecule type" value="Genomic_DNA"/>
</dbReference>
<keyword evidence="1" id="KW-0812">Transmembrane</keyword>
<accession>A0ABN5LZT1</accession>
<dbReference type="Proteomes" id="UP000263013">
    <property type="component" value="Chromosome"/>
</dbReference>
<protein>
    <submittedName>
        <fullName evidence="2">Uncharacterized protein</fullName>
    </submittedName>
</protein>
<keyword evidence="1" id="KW-0472">Membrane</keyword>
<evidence type="ECO:0000256" key="1">
    <source>
        <dbReference type="SAM" id="Phobius"/>
    </source>
</evidence>
<proteinExistence type="predicted"/>
<gene>
    <name evidence="2" type="ORF">Mtai_v1c22320</name>
</gene>
<keyword evidence="3" id="KW-1185">Reference proteome</keyword>
<sequence>MEDRTIAFTHPLVRWAGALLVAPFFLQLLGLGNTLLGGGLCGELFGNDTPLGLQGAGFWYAVLFMMLLGFQLMYGGFLLLARLLEMPTSMERGTYKGGVWLVGLITLLFVLTRTTGLPYPSPQGLALGDTAPVDVLSLILMGCSWVAGFLLWQLLRHGELSKTR</sequence>
<dbReference type="RefSeq" id="WP_036196727.1">
    <property type="nucleotide sequence ID" value="NZ_CP021130.1"/>
</dbReference>
<evidence type="ECO:0000313" key="2">
    <source>
        <dbReference type="EMBL" id="AWR87463.1"/>
    </source>
</evidence>
<feature type="transmembrane region" description="Helical" evidence="1">
    <location>
        <begin position="93"/>
        <end position="115"/>
    </location>
</feature>
<organism evidence="2 3">
    <name type="scientific">Meiothermus taiwanensis WR-220</name>
    <dbReference type="NCBI Taxonomy" id="1339250"/>
    <lineage>
        <taxon>Bacteria</taxon>
        <taxon>Thermotogati</taxon>
        <taxon>Deinococcota</taxon>
        <taxon>Deinococci</taxon>
        <taxon>Thermales</taxon>
        <taxon>Thermaceae</taxon>
        <taxon>Meiothermus</taxon>
    </lineage>
</organism>
<feature type="transmembrane region" description="Helical" evidence="1">
    <location>
        <begin position="12"/>
        <end position="36"/>
    </location>
</feature>
<feature type="transmembrane region" description="Helical" evidence="1">
    <location>
        <begin position="135"/>
        <end position="155"/>
    </location>
</feature>
<reference evidence="2 3" key="1">
    <citation type="submission" date="2017-05" db="EMBL/GenBank/DDBJ databases">
        <title>Complete genome sequence of Meiothermus taiwanensis WR-220.</title>
        <authorList>
            <person name="Wu W.-L."/>
            <person name="Lo W.-S."/>
            <person name="Kuo C.-H."/>
            <person name="Wu S.-H."/>
        </authorList>
    </citation>
    <scope>NUCLEOTIDE SEQUENCE [LARGE SCALE GENOMIC DNA]</scope>
    <source>
        <strain evidence="2 3">WR-220</strain>
    </source>
</reference>
<evidence type="ECO:0000313" key="3">
    <source>
        <dbReference type="Proteomes" id="UP000263013"/>
    </source>
</evidence>
<keyword evidence="1" id="KW-1133">Transmembrane helix</keyword>
<name>A0ABN5LZT1_9DEIN</name>
<feature type="transmembrane region" description="Helical" evidence="1">
    <location>
        <begin position="56"/>
        <end position="81"/>
    </location>
</feature>